<feature type="domain" description="RlpA-like protein double-psi beta-barrel" evidence="5">
    <location>
        <begin position="70"/>
        <end position="157"/>
    </location>
</feature>
<accession>A0A1I2UF90</accession>
<keyword evidence="4" id="KW-1133">Transmembrane helix</keyword>
<evidence type="ECO:0000313" key="6">
    <source>
        <dbReference type="EMBL" id="SFG75029.1"/>
    </source>
</evidence>
<dbReference type="PANTHER" id="PTHR34183:SF1">
    <property type="entry name" value="ENDOLYTIC PEPTIDOGLYCAN TRANSGLYCOSYLASE RLPA"/>
    <property type="match status" value="1"/>
</dbReference>
<dbReference type="InterPro" id="IPR012997">
    <property type="entry name" value="RplA"/>
</dbReference>
<evidence type="ECO:0000259" key="5">
    <source>
        <dbReference type="Pfam" id="PF03330"/>
    </source>
</evidence>
<keyword evidence="4" id="KW-0812">Transmembrane</keyword>
<keyword evidence="6" id="KW-0449">Lipoprotein</keyword>
<evidence type="ECO:0000256" key="3">
    <source>
        <dbReference type="RuleBase" id="RU003495"/>
    </source>
</evidence>
<gene>
    <name evidence="6" type="ORF">SAMN04487988_107180</name>
</gene>
<feature type="transmembrane region" description="Helical" evidence="4">
    <location>
        <begin position="42"/>
        <end position="60"/>
    </location>
</feature>
<dbReference type="AlphaFoldDB" id="A0A1I2UF90"/>
<dbReference type="NCBIfam" id="TIGR00413">
    <property type="entry name" value="rlpA"/>
    <property type="match status" value="1"/>
</dbReference>
<dbReference type="GO" id="GO:0071555">
    <property type="term" value="P:cell wall organization"/>
    <property type="evidence" value="ECO:0007669"/>
    <property type="project" value="UniProtKB-KW"/>
</dbReference>
<protein>
    <submittedName>
        <fullName evidence="6">Rare lipoprotein A</fullName>
    </submittedName>
</protein>
<keyword evidence="7" id="KW-1185">Reference proteome</keyword>
<proteinExistence type="inferred from homology"/>
<evidence type="ECO:0000256" key="2">
    <source>
        <dbReference type="ARBA" id="ARBA00023316"/>
    </source>
</evidence>
<dbReference type="HAMAP" id="MF_02071">
    <property type="entry name" value="RlpA"/>
    <property type="match status" value="1"/>
</dbReference>
<evidence type="ECO:0000313" key="7">
    <source>
        <dbReference type="Proteomes" id="UP000199642"/>
    </source>
</evidence>
<dbReference type="Gene3D" id="2.40.40.10">
    <property type="entry name" value="RlpA-like domain"/>
    <property type="match status" value="1"/>
</dbReference>
<name>A0A1I2UF90_9BACT</name>
<feature type="non-terminal residue" evidence="6">
    <location>
        <position position="162"/>
    </location>
</feature>
<keyword evidence="2" id="KW-0961">Cell wall biogenesis/degradation</keyword>
<evidence type="ECO:0000256" key="4">
    <source>
        <dbReference type="SAM" id="Phobius"/>
    </source>
</evidence>
<organism evidence="6 7">
    <name type="scientific">Algoriphagus hitonicola</name>
    <dbReference type="NCBI Taxonomy" id="435880"/>
    <lineage>
        <taxon>Bacteria</taxon>
        <taxon>Pseudomonadati</taxon>
        <taxon>Bacteroidota</taxon>
        <taxon>Cytophagia</taxon>
        <taxon>Cytophagales</taxon>
        <taxon>Cyclobacteriaceae</taxon>
        <taxon>Algoriphagus</taxon>
    </lineage>
</organism>
<dbReference type="CDD" id="cd22268">
    <property type="entry name" value="DPBB_RlpA-like"/>
    <property type="match status" value="1"/>
</dbReference>
<dbReference type="Pfam" id="PF03330">
    <property type="entry name" value="DPBB_1"/>
    <property type="match status" value="1"/>
</dbReference>
<evidence type="ECO:0000256" key="1">
    <source>
        <dbReference type="ARBA" id="ARBA00023239"/>
    </source>
</evidence>
<dbReference type="GO" id="GO:0016829">
    <property type="term" value="F:lyase activity"/>
    <property type="evidence" value="ECO:0007669"/>
    <property type="project" value="UniProtKB-KW"/>
</dbReference>
<keyword evidence="1" id="KW-0456">Lyase</keyword>
<dbReference type="STRING" id="435880.SAMN04487988_107180"/>
<dbReference type="PANTHER" id="PTHR34183">
    <property type="entry name" value="ENDOLYTIC PEPTIDOGLYCAN TRANSGLYCOSYLASE RLPA"/>
    <property type="match status" value="1"/>
</dbReference>
<sequence>MVNDCFVLNYRRYFLLLRCPNHFWIPTGIGIFVDFALLMKKFSFLFLLFLIFGLCPSSWAQGADSVQIQMGWASFYGKRFHLRQTANGEIFHMDSLTAAHKYLPFDTRVKVTRLDTGDTVWVRINDRLPKSSLRIIDLSRGAATVLDMRSVGIARVKLELAT</sequence>
<comment type="similarity">
    <text evidence="3">Belongs to the RlpA family.</text>
</comment>
<dbReference type="SUPFAM" id="SSF50685">
    <property type="entry name" value="Barwin-like endoglucanases"/>
    <property type="match status" value="1"/>
</dbReference>
<dbReference type="EMBL" id="FOPC01000007">
    <property type="protein sequence ID" value="SFG75029.1"/>
    <property type="molecule type" value="Genomic_DNA"/>
</dbReference>
<dbReference type="InterPro" id="IPR009009">
    <property type="entry name" value="RlpA-like_DPBB"/>
</dbReference>
<dbReference type="InterPro" id="IPR036908">
    <property type="entry name" value="RlpA-like_sf"/>
</dbReference>
<dbReference type="InterPro" id="IPR034718">
    <property type="entry name" value="RlpA"/>
</dbReference>
<keyword evidence="4" id="KW-0472">Membrane</keyword>
<dbReference type="Proteomes" id="UP000199642">
    <property type="component" value="Unassembled WGS sequence"/>
</dbReference>
<reference evidence="7" key="1">
    <citation type="submission" date="2016-10" db="EMBL/GenBank/DDBJ databases">
        <authorList>
            <person name="Varghese N."/>
            <person name="Submissions S."/>
        </authorList>
    </citation>
    <scope>NUCLEOTIDE SEQUENCE [LARGE SCALE GENOMIC DNA]</scope>
    <source>
        <strain evidence="7">DSM 19315</strain>
    </source>
</reference>